<dbReference type="EMBL" id="JAENGZ010002766">
    <property type="protein sequence ID" value="KAG6942907.1"/>
    <property type="molecule type" value="Genomic_DNA"/>
</dbReference>
<accession>A0A8T1TPM9</accession>
<comment type="caution">
    <text evidence="1">The sequence shown here is derived from an EMBL/GenBank/DDBJ whole genome shotgun (WGS) entry which is preliminary data.</text>
</comment>
<evidence type="ECO:0000313" key="2">
    <source>
        <dbReference type="Proteomes" id="UP000688947"/>
    </source>
</evidence>
<evidence type="ECO:0000313" key="1">
    <source>
        <dbReference type="EMBL" id="KAG6942907.1"/>
    </source>
</evidence>
<dbReference type="AlphaFoldDB" id="A0A8T1TPM9"/>
<name>A0A8T1TPM9_9STRA</name>
<proteinExistence type="predicted"/>
<gene>
    <name evidence="1" type="ORF">JG687_00018790</name>
</gene>
<organism evidence="1 2">
    <name type="scientific">Phytophthora cactorum</name>
    <dbReference type="NCBI Taxonomy" id="29920"/>
    <lineage>
        <taxon>Eukaryota</taxon>
        <taxon>Sar</taxon>
        <taxon>Stramenopiles</taxon>
        <taxon>Oomycota</taxon>
        <taxon>Peronosporomycetes</taxon>
        <taxon>Peronosporales</taxon>
        <taxon>Peronosporaceae</taxon>
        <taxon>Phytophthora</taxon>
    </lineage>
</organism>
<sequence>MKASYVHDVNYAAILASIFVPTVENPFLSVVSGCSDIYLWNRRISSRTATLSTSKRPVSYTSLAVNA</sequence>
<protein>
    <submittedName>
        <fullName evidence="1">Uncharacterized protein</fullName>
    </submittedName>
</protein>
<reference evidence="1" key="1">
    <citation type="submission" date="2021-01" db="EMBL/GenBank/DDBJ databases">
        <title>Phytophthora aleatoria, a newly-described species from Pinus radiata is distinct from Phytophthora cactorum isolates based on comparative genomics.</title>
        <authorList>
            <person name="Mcdougal R."/>
            <person name="Panda P."/>
            <person name="Williams N."/>
            <person name="Studholme D.J."/>
        </authorList>
    </citation>
    <scope>NUCLEOTIDE SEQUENCE</scope>
    <source>
        <strain evidence="1">NZFS 3830</strain>
    </source>
</reference>
<dbReference type="Proteomes" id="UP000688947">
    <property type="component" value="Unassembled WGS sequence"/>
</dbReference>